<dbReference type="InterPro" id="IPR029044">
    <property type="entry name" value="Nucleotide-diphossugar_trans"/>
</dbReference>
<dbReference type="SUPFAM" id="SSF53448">
    <property type="entry name" value="Nucleotide-diphospho-sugar transferases"/>
    <property type="match status" value="1"/>
</dbReference>
<proteinExistence type="predicted"/>
<name>A0A1V0SAH6_9VIRU</name>
<dbReference type="CDD" id="cd00761">
    <property type="entry name" value="Glyco_tranf_GTA_type"/>
    <property type="match status" value="1"/>
</dbReference>
<feature type="domain" description="Glycosyltransferase 2-like" evidence="1">
    <location>
        <begin position="9"/>
        <end position="127"/>
    </location>
</feature>
<organism evidence="2">
    <name type="scientific">Catovirus CTV1</name>
    <dbReference type="NCBI Taxonomy" id="1977631"/>
    <lineage>
        <taxon>Viruses</taxon>
        <taxon>Varidnaviria</taxon>
        <taxon>Bamfordvirae</taxon>
        <taxon>Nucleocytoviricota</taxon>
        <taxon>Megaviricetes</taxon>
        <taxon>Imitervirales</taxon>
        <taxon>Mimiviridae</taxon>
        <taxon>Klosneuvirinae</taxon>
        <taxon>Catovirus</taxon>
    </lineage>
</organism>
<reference evidence="2" key="1">
    <citation type="journal article" date="2017" name="Science">
        <title>Giant viruses with an expanded complement of translation system components.</title>
        <authorList>
            <person name="Schulz F."/>
            <person name="Yutin N."/>
            <person name="Ivanova N.N."/>
            <person name="Ortega D.R."/>
            <person name="Lee T.K."/>
            <person name="Vierheilig J."/>
            <person name="Daims H."/>
            <person name="Horn M."/>
            <person name="Wagner M."/>
            <person name="Jensen G.J."/>
            <person name="Kyrpides N.C."/>
            <person name="Koonin E.V."/>
            <person name="Woyke T."/>
        </authorList>
    </citation>
    <scope>NUCLEOTIDE SEQUENCE</scope>
    <source>
        <strain evidence="2">CTV1</strain>
    </source>
</reference>
<dbReference type="InterPro" id="IPR001173">
    <property type="entry name" value="Glyco_trans_2-like"/>
</dbReference>
<dbReference type="Pfam" id="PF00535">
    <property type="entry name" value="Glycos_transf_2"/>
    <property type="match status" value="1"/>
</dbReference>
<dbReference type="Gene3D" id="3.90.550.10">
    <property type="entry name" value="Spore Coat Polysaccharide Biosynthesis Protein SpsA, Chain A"/>
    <property type="match status" value="1"/>
</dbReference>
<sequence>MTTKYPLVSIIMTVFNKEKHLQSSIDSILNQTYPNIELIIVEDCSTDNSKKLLKTYENKTNVKIIYNDDNIGCYASRNKALKLCKGEFIGFQDADDYSLKKRIKKQIKHIIKNKLLMNSCNIVRSNLLEIKGDEKKNLLEIKKDKSKEHFGYVTLLMHKSIFEKCGEFVERRKGMDMEFGERIFFYELGISFEGKDSWSYYNSQNNKIYAKLEKLLYICPKMDKNNITKSIKDDIYLKNKLWRQDYKKLKI</sequence>
<dbReference type="PANTHER" id="PTHR22916">
    <property type="entry name" value="GLYCOSYLTRANSFERASE"/>
    <property type="match status" value="1"/>
</dbReference>
<dbReference type="PANTHER" id="PTHR22916:SF3">
    <property type="entry name" value="UDP-GLCNAC:BETAGAL BETA-1,3-N-ACETYLGLUCOSAMINYLTRANSFERASE-LIKE PROTEIN 1"/>
    <property type="match status" value="1"/>
</dbReference>
<evidence type="ECO:0000313" key="2">
    <source>
        <dbReference type="EMBL" id="ARF08706.1"/>
    </source>
</evidence>
<accession>A0A1V0SAH6</accession>
<evidence type="ECO:0000259" key="1">
    <source>
        <dbReference type="Pfam" id="PF00535"/>
    </source>
</evidence>
<dbReference type="EMBL" id="KY684083">
    <property type="protein sequence ID" value="ARF08706.1"/>
    <property type="molecule type" value="Genomic_DNA"/>
</dbReference>
<gene>
    <name evidence="2" type="ORF">Catovirus_1_756</name>
</gene>
<keyword evidence="2" id="KW-0808">Transferase</keyword>
<protein>
    <submittedName>
        <fullName evidence="2">Glycosyltransferase family 2</fullName>
    </submittedName>
</protein>
<dbReference type="GO" id="GO:0016758">
    <property type="term" value="F:hexosyltransferase activity"/>
    <property type="evidence" value="ECO:0007669"/>
    <property type="project" value="UniProtKB-ARBA"/>
</dbReference>